<dbReference type="Proteomes" id="UP001597231">
    <property type="component" value="Unassembled WGS sequence"/>
</dbReference>
<dbReference type="EMBL" id="JBHTLT010000127">
    <property type="protein sequence ID" value="MFD1206631.1"/>
    <property type="molecule type" value="Genomic_DNA"/>
</dbReference>
<name>A0ABW3U0J6_9BACL</name>
<proteinExistence type="predicted"/>
<reference evidence="2" key="1">
    <citation type="journal article" date="2019" name="Int. J. Syst. Evol. Microbiol.">
        <title>The Global Catalogue of Microorganisms (GCM) 10K type strain sequencing project: providing services to taxonomists for standard genome sequencing and annotation.</title>
        <authorList>
            <consortium name="The Broad Institute Genomics Platform"/>
            <consortium name="The Broad Institute Genome Sequencing Center for Infectious Disease"/>
            <person name="Wu L."/>
            <person name="Ma J."/>
        </authorList>
    </citation>
    <scope>NUCLEOTIDE SEQUENCE [LARGE SCALE GENOMIC DNA]</scope>
    <source>
        <strain evidence="2">CCUG 53915</strain>
    </source>
</reference>
<comment type="caution">
    <text evidence="1">The sequence shown here is derived from an EMBL/GenBank/DDBJ whole genome shotgun (WGS) entry which is preliminary data.</text>
</comment>
<protein>
    <submittedName>
        <fullName evidence="1">Phage protein</fullName>
    </submittedName>
</protein>
<accession>A0ABW3U0J6</accession>
<organism evidence="1 2">
    <name type="scientific">Sporosarcina contaminans</name>
    <dbReference type="NCBI Taxonomy" id="633403"/>
    <lineage>
        <taxon>Bacteria</taxon>
        <taxon>Bacillati</taxon>
        <taxon>Bacillota</taxon>
        <taxon>Bacilli</taxon>
        <taxon>Bacillales</taxon>
        <taxon>Caryophanaceae</taxon>
        <taxon>Sporosarcina</taxon>
    </lineage>
</organism>
<sequence length="269" mass="30117">MDLFIRKIRLEAGGKLLEPPLTIYFDSEFDDSEKINTTKIKVYNLSSKTIAGIKQNSPVLLSAGYGNDFGVIFEGVVKNPQTTWNGVDKITEIEGVDRHGLYLTKKVNKTFSPGTTSSTILRFLIQEAGLGIGDFSPVQDFVYRKGKTLKGNVSSLIKAVVKDTKSKMHINRGKIYIRDVKKGDNTGFVINKDTGLIDVPERIESEVTNKKTKKKSTRVGWKVKMLLNHKITVDSIIVLQSKVVTGTFRVVKGRHYCEGNSFYTEVEVY</sequence>
<dbReference type="RefSeq" id="WP_381482198.1">
    <property type="nucleotide sequence ID" value="NZ_JBHTLT010000127.1"/>
</dbReference>
<gene>
    <name evidence="1" type="ORF">ACFQ38_16160</name>
</gene>
<keyword evidence="2" id="KW-1185">Reference proteome</keyword>
<evidence type="ECO:0000313" key="1">
    <source>
        <dbReference type="EMBL" id="MFD1206631.1"/>
    </source>
</evidence>
<evidence type="ECO:0000313" key="2">
    <source>
        <dbReference type="Proteomes" id="UP001597231"/>
    </source>
</evidence>
<dbReference type="NCBIfam" id="NF047561">
    <property type="entry name" value="orf58_phage_fam"/>
    <property type="match status" value="1"/>
</dbReference>